<evidence type="ECO:0000313" key="1">
    <source>
        <dbReference type="EMBL" id="QYY41353.1"/>
    </source>
</evidence>
<dbReference type="SUPFAM" id="SSF158430">
    <property type="entry name" value="Bacillus cereus metalloprotein-like"/>
    <property type="match status" value="1"/>
</dbReference>
<dbReference type="EMBL" id="FNDE01000005">
    <property type="protein sequence ID" value="SDG91147.1"/>
    <property type="molecule type" value="Genomic_DNA"/>
</dbReference>
<dbReference type="Proteomes" id="UP000198956">
    <property type="component" value="Unassembled WGS sequence"/>
</dbReference>
<evidence type="ECO:0000313" key="2">
    <source>
        <dbReference type="EMBL" id="SDG91147.1"/>
    </source>
</evidence>
<dbReference type="Proteomes" id="UP000826616">
    <property type="component" value="Chromosome"/>
</dbReference>
<proteinExistence type="predicted"/>
<evidence type="ECO:0000313" key="4">
    <source>
        <dbReference type="Proteomes" id="UP000826616"/>
    </source>
</evidence>
<evidence type="ECO:0000313" key="3">
    <source>
        <dbReference type="Proteomes" id="UP000198956"/>
    </source>
</evidence>
<dbReference type="EMBL" id="CP080764">
    <property type="protein sequence ID" value="QYY41353.1"/>
    <property type="molecule type" value="Genomic_DNA"/>
</dbReference>
<dbReference type="OrthoDB" id="2734401at2"/>
<dbReference type="InterPro" id="IPR021328">
    <property type="entry name" value="CotB-like"/>
</dbReference>
<dbReference type="RefSeq" id="WP_091260065.1">
    <property type="nucleotide sequence ID" value="NZ_CP080764.1"/>
</dbReference>
<gene>
    <name evidence="1" type="ORF">K3F53_10365</name>
    <name evidence="2" type="ORF">SAMN04489735_1005107</name>
</gene>
<sequence length="144" mass="16591">MQFYYGEKMPLRILDEGEFWKLQEAEHTQVIRALVPNLEPVFVQALQGWEQAFSQTQAAFVRYIERVVRLGHRVDSMVYNEIMQLVCCALGQSHQFVQLLNQLGTESSALKNNPTAVTVLNHIRRESEYFIGIAEALLGHYAYT</sequence>
<dbReference type="GeneID" id="97141773"/>
<dbReference type="Gene3D" id="1.20.1260.120">
    <property type="entry name" value="Protein of unknown function DUF2935"/>
    <property type="match status" value="1"/>
</dbReference>
<protein>
    <submittedName>
        <fullName evidence="1">DUF2935 domain-containing protein</fullName>
    </submittedName>
</protein>
<keyword evidence="4" id="KW-1185">Reference proteome</keyword>
<name>A0A1G7Y469_ANETH</name>
<organism evidence="2 3">
    <name type="scientific">Aneurinibacillus thermoaerophilus</name>
    <dbReference type="NCBI Taxonomy" id="143495"/>
    <lineage>
        <taxon>Bacteria</taxon>
        <taxon>Bacillati</taxon>
        <taxon>Bacillota</taxon>
        <taxon>Bacilli</taxon>
        <taxon>Bacillales</taxon>
        <taxon>Paenibacillaceae</taxon>
        <taxon>Aneurinibacillus group</taxon>
        <taxon>Aneurinibacillus</taxon>
    </lineage>
</organism>
<dbReference type="Pfam" id="PF11155">
    <property type="entry name" value="DUF2935"/>
    <property type="match status" value="1"/>
</dbReference>
<accession>A0A1G7Y469</accession>
<reference evidence="2 3" key="1">
    <citation type="submission" date="2016-10" db="EMBL/GenBank/DDBJ databases">
        <authorList>
            <person name="de Groot N.N."/>
        </authorList>
    </citation>
    <scope>NUCLEOTIDE SEQUENCE [LARGE SCALE GENOMIC DNA]</scope>
    <source>
        <strain evidence="2 3">L 420-91</strain>
    </source>
</reference>
<reference evidence="1 4" key="2">
    <citation type="submission" date="2021-08" db="EMBL/GenBank/DDBJ databases">
        <title>Complete genome sequence of the strain Aneurinibacillus thermoaerophilus CCM 8960.</title>
        <authorList>
            <person name="Musilova J."/>
            <person name="Kourilova X."/>
            <person name="Pernicova I."/>
            <person name="Bezdicek M."/>
            <person name="Lengerova M."/>
            <person name="Obruca S."/>
            <person name="Sedlar K."/>
        </authorList>
    </citation>
    <scope>NUCLEOTIDE SEQUENCE [LARGE SCALE GENOMIC DNA]</scope>
    <source>
        <strain evidence="1 4">CCM 8960</strain>
    </source>
</reference>
<dbReference type="AlphaFoldDB" id="A0A1G7Y469"/>